<reference evidence="4" key="1">
    <citation type="journal article" date="2014" name="Front. Microbiol.">
        <title>High frequency of phylogenetically diverse reductive dehalogenase-homologous genes in deep subseafloor sedimentary metagenomes.</title>
        <authorList>
            <person name="Kawai M."/>
            <person name="Futagami T."/>
            <person name="Toyoda A."/>
            <person name="Takaki Y."/>
            <person name="Nishi S."/>
            <person name="Hori S."/>
            <person name="Arai W."/>
            <person name="Tsubouchi T."/>
            <person name="Morono Y."/>
            <person name="Uchiyama I."/>
            <person name="Ito T."/>
            <person name="Fujiyama A."/>
            <person name="Inagaki F."/>
            <person name="Takami H."/>
        </authorList>
    </citation>
    <scope>NUCLEOTIDE SEQUENCE</scope>
    <source>
        <strain evidence="4">Expedition CK06-06</strain>
    </source>
</reference>
<evidence type="ECO:0000313" key="4">
    <source>
        <dbReference type="EMBL" id="GAH13622.1"/>
    </source>
</evidence>
<feature type="non-terminal residue" evidence="4">
    <location>
        <position position="1"/>
    </location>
</feature>
<dbReference type="Pfam" id="PF19289">
    <property type="entry name" value="PmbA_TldD_3rd"/>
    <property type="match status" value="1"/>
</dbReference>
<sequence length="134" mass="14011">DAASPYQHYPIPRMTNTYLMAGKDDPEDILKSVKKGIYISQIGGGNVSSTTGRFVFSVPEGYLIENGKITSPLKGIQLMGNGPDVLKNITMVGPDLEISGGGTCGKDGQSKPVSDGNPTLKVSKITIGGAKVRG</sequence>
<dbReference type="GO" id="GO:0008237">
    <property type="term" value="F:metallopeptidase activity"/>
    <property type="evidence" value="ECO:0007669"/>
    <property type="project" value="InterPro"/>
</dbReference>
<name>X1D0F0_9ZZZZ</name>
<dbReference type="GO" id="GO:0006508">
    <property type="term" value="P:proteolysis"/>
    <property type="evidence" value="ECO:0007669"/>
    <property type="project" value="InterPro"/>
</dbReference>
<dbReference type="InterPro" id="IPR051463">
    <property type="entry name" value="Peptidase_U62_metallo"/>
</dbReference>
<feature type="region of interest" description="Disordered" evidence="2">
    <location>
        <begin position="100"/>
        <end position="119"/>
    </location>
</feature>
<evidence type="ECO:0000256" key="2">
    <source>
        <dbReference type="SAM" id="MobiDB-lite"/>
    </source>
</evidence>
<feature type="domain" description="Metalloprotease TldD/E C-terminal" evidence="3">
    <location>
        <begin position="5"/>
        <end position="129"/>
    </location>
</feature>
<dbReference type="EMBL" id="BART01030049">
    <property type="protein sequence ID" value="GAH13622.1"/>
    <property type="molecule type" value="Genomic_DNA"/>
</dbReference>
<gene>
    <name evidence="4" type="ORF">S01H4_52567</name>
</gene>
<accession>X1D0F0</accession>
<organism evidence="4">
    <name type="scientific">marine sediment metagenome</name>
    <dbReference type="NCBI Taxonomy" id="412755"/>
    <lineage>
        <taxon>unclassified sequences</taxon>
        <taxon>metagenomes</taxon>
        <taxon>ecological metagenomes</taxon>
    </lineage>
</organism>
<dbReference type="SUPFAM" id="SSF111283">
    <property type="entry name" value="Putative modulator of DNA gyrase, PmbA/TldD"/>
    <property type="match status" value="1"/>
</dbReference>
<evidence type="ECO:0000259" key="3">
    <source>
        <dbReference type="Pfam" id="PF19289"/>
    </source>
</evidence>
<proteinExistence type="inferred from homology"/>
<evidence type="ECO:0000256" key="1">
    <source>
        <dbReference type="ARBA" id="ARBA00005836"/>
    </source>
</evidence>
<dbReference type="PANTHER" id="PTHR30624:SF4">
    <property type="entry name" value="METALLOPROTEASE TLDD"/>
    <property type="match status" value="1"/>
</dbReference>
<protein>
    <recommendedName>
        <fullName evidence="3">Metalloprotease TldD/E C-terminal domain-containing protein</fullName>
    </recommendedName>
</protein>
<dbReference type="AlphaFoldDB" id="X1D0F0"/>
<dbReference type="PANTHER" id="PTHR30624">
    <property type="entry name" value="UNCHARACTERIZED PROTEIN TLDD AND PMBA"/>
    <property type="match status" value="1"/>
</dbReference>
<comment type="caution">
    <text evidence="4">The sequence shown here is derived from an EMBL/GenBank/DDBJ whole genome shotgun (WGS) entry which is preliminary data.</text>
</comment>
<dbReference type="InterPro" id="IPR036059">
    <property type="entry name" value="TldD/PmbA_sf"/>
</dbReference>
<comment type="similarity">
    <text evidence="1">Belongs to the peptidase U62 family.</text>
</comment>
<dbReference type="InterPro" id="IPR045569">
    <property type="entry name" value="Metalloprtase-TldD/E_C"/>
</dbReference>
<dbReference type="GO" id="GO:0005829">
    <property type="term" value="C:cytosol"/>
    <property type="evidence" value="ECO:0007669"/>
    <property type="project" value="TreeGrafter"/>
</dbReference>